<feature type="transmembrane region" description="Helical" evidence="19">
    <location>
        <begin position="954"/>
        <end position="972"/>
    </location>
</feature>
<keyword evidence="24" id="KW-1185">Reference proteome</keyword>
<dbReference type="InterPro" id="IPR024571">
    <property type="entry name" value="ERAP1-like_C_dom"/>
</dbReference>
<dbReference type="SUPFAM" id="SSF55486">
    <property type="entry name" value="Metalloproteases ('zincins'), catalytic domain"/>
    <property type="match status" value="1"/>
</dbReference>
<dbReference type="PROSITE" id="PS51257">
    <property type="entry name" value="PROKAR_LIPOPROTEIN"/>
    <property type="match status" value="1"/>
</dbReference>
<dbReference type="EMBL" id="LR899013">
    <property type="protein sequence ID" value="CAD7091080.1"/>
    <property type="molecule type" value="Genomic_DNA"/>
</dbReference>
<keyword evidence="11 19" id="KW-0482">Metalloprotease</keyword>
<dbReference type="InterPro" id="IPR034016">
    <property type="entry name" value="M1_APN-typ"/>
</dbReference>
<keyword evidence="15" id="KW-0449">Lipoprotein</keyword>
<evidence type="ECO:0000256" key="2">
    <source>
        <dbReference type="ARBA" id="ARBA00004609"/>
    </source>
</evidence>
<dbReference type="GO" id="GO:0043171">
    <property type="term" value="P:peptide catabolic process"/>
    <property type="evidence" value="ECO:0007669"/>
    <property type="project" value="TreeGrafter"/>
</dbReference>
<dbReference type="GO" id="GO:0016285">
    <property type="term" value="F:alanyl aminopeptidase activity"/>
    <property type="evidence" value="ECO:0007669"/>
    <property type="project" value="UniProtKB-EC"/>
</dbReference>
<protein>
    <recommendedName>
        <fullName evidence="19">Aminopeptidase</fullName>
        <ecNumber evidence="19">3.4.11.-</ecNumber>
    </recommendedName>
</protein>
<evidence type="ECO:0000259" key="22">
    <source>
        <dbReference type="Pfam" id="PF17900"/>
    </source>
</evidence>
<dbReference type="InterPro" id="IPR050344">
    <property type="entry name" value="Peptidase_M1_aminopeptidases"/>
</dbReference>
<evidence type="ECO:0000256" key="15">
    <source>
        <dbReference type="ARBA" id="ARBA00023288"/>
    </source>
</evidence>
<dbReference type="EC" id="3.4.11.-" evidence="19"/>
<evidence type="ECO:0000256" key="1">
    <source>
        <dbReference type="ARBA" id="ARBA00000098"/>
    </source>
</evidence>
<dbReference type="Proteomes" id="UP000594454">
    <property type="component" value="Chromosome 5"/>
</dbReference>
<accession>A0A7R8V2M9</accession>
<dbReference type="GO" id="GO:0006508">
    <property type="term" value="P:proteolysis"/>
    <property type="evidence" value="ECO:0007669"/>
    <property type="project" value="UniProtKB-KW"/>
</dbReference>
<evidence type="ECO:0000256" key="16">
    <source>
        <dbReference type="PIRSR" id="PIRSR634016-1"/>
    </source>
</evidence>
<evidence type="ECO:0000256" key="18">
    <source>
        <dbReference type="PIRSR" id="PIRSR634016-4"/>
    </source>
</evidence>
<keyword evidence="10 17" id="KW-0862">Zinc</keyword>
<reference evidence="23 24" key="1">
    <citation type="submission" date="2020-11" db="EMBL/GenBank/DDBJ databases">
        <authorList>
            <person name="Wallbank WR R."/>
            <person name="Pardo Diaz C."/>
            <person name="Kozak K."/>
            <person name="Martin S."/>
            <person name="Jiggins C."/>
            <person name="Moest M."/>
            <person name="Warren A I."/>
            <person name="Generalovic N T."/>
            <person name="Byers J.R.P. K."/>
            <person name="Montejo-Kovacevich G."/>
            <person name="Yen C E."/>
        </authorList>
    </citation>
    <scope>NUCLEOTIDE SEQUENCE [LARGE SCALE GENOMIC DNA]</scope>
</reference>
<evidence type="ECO:0000259" key="21">
    <source>
        <dbReference type="Pfam" id="PF11838"/>
    </source>
</evidence>
<dbReference type="InterPro" id="IPR042097">
    <property type="entry name" value="Aminopeptidase_N-like_N_sf"/>
</dbReference>
<dbReference type="GO" id="GO:0005615">
    <property type="term" value="C:extracellular space"/>
    <property type="evidence" value="ECO:0007669"/>
    <property type="project" value="TreeGrafter"/>
</dbReference>
<dbReference type="Gene3D" id="1.25.50.20">
    <property type="match status" value="1"/>
</dbReference>
<dbReference type="Gene3D" id="2.60.40.1730">
    <property type="entry name" value="tricorn interacting facor f3 domain"/>
    <property type="match status" value="1"/>
</dbReference>
<evidence type="ECO:0000256" key="17">
    <source>
        <dbReference type="PIRSR" id="PIRSR634016-3"/>
    </source>
</evidence>
<dbReference type="Gene3D" id="1.10.390.10">
    <property type="entry name" value="Neutral Protease Domain 2"/>
    <property type="match status" value="1"/>
</dbReference>
<keyword evidence="9 19" id="KW-0378">Hydrolase</keyword>
<dbReference type="Gene3D" id="2.60.40.1910">
    <property type="match status" value="1"/>
</dbReference>
<dbReference type="InterPro" id="IPR045357">
    <property type="entry name" value="Aminopeptidase_N-like_N"/>
</dbReference>
<dbReference type="GO" id="GO:0008270">
    <property type="term" value="F:zinc ion binding"/>
    <property type="evidence" value="ECO:0007669"/>
    <property type="project" value="UniProtKB-UniRule"/>
</dbReference>
<feature type="active site" description="Proton acceptor" evidence="16">
    <location>
        <position position="381"/>
    </location>
</feature>
<evidence type="ECO:0000256" key="10">
    <source>
        <dbReference type="ARBA" id="ARBA00022833"/>
    </source>
</evidence>
<dbReference type="PANTHER" id="PTHR11533">
    <property type="entry name" value="PROTEASE M1 ZINC METALLOPROTEASE"/>
    <property type="match status" value="1"/>
</dbReference>
<dbReference type="GO" id="GO:0098552">
    <property type="term" value="C:side of membrane"/>
    <property type="evidence" value="ECO:0007669"/>
    <property type="project" value="UniProtKB-KW"/>
</dbReference>
<keyword evidence="8" id="KW-0732">Signal</keyword>
<proteinExistence type="inferred from homology"/>
<organism evidence="23 24">
    <name type="scientific">Hermetia illucens</name>
    <name type="common">Black soldier fly</name>
    <dbReference type="NCBI Taxonomy" id="343691"/>
    <lineage>
        <taxon>Eukaryota</taxon>
        <taxon>Metazoa</taxon>
        <taxon>Ecdysozoa</taxon>
        <taxon>Arthropoda</taxon>
        <taxon>Hexapoda</taxon>
        <taxon>Insecta</taxon>
        <taxon>Pterygota</taxon>
        <taxon>Neoptera</taxon>
        <taxon>Endopterygota</taxon>
        <taxon>Diptera</taxon>
        <taxon>Brachycera</taxon>
        <taxon>Stratiomyomorpha</taxon>
        <taxon>Stratiomyidae</taxon>
        <taxon>Hermetiinae</taxon>
        <taxon>Hermetia</taxon>
    </lineage>
</organism>
<evidence type="ECO:0000256" key="7">
    <source>
        <dbReference type="ARBA" id="ARBA00022723"/>
    </source>
</evidence>
<dbReference type="OrthoDB" id="10031169at2759"/>
<dbReference type="FunFam" id="2.60.40.1730:FF:000013">
    <property type="entry name" value="Aminopeptidase"/>
    <property type="match status" value="1"/>
</dbReference>
<evidence type="ECO:0000256" key="14">
    <source>
        <dbReference type="ARBA" id="ARBA00023180"/>
    </source>
</evidence>
<sequence length="973" mass="110520">MDNIKNIFLINRSSVVSHFSVSCKEVAGRKFHSSHSEMKQIYMLLCLLAVIVRNNGAAPASETTDSNRQAVDYRLPDTIQPSYYRLYLTPYLLESDGVKRFTFQGTVEITLRAYEANLKSIILHAKYITFSGTTLVEKTTGNAITIANQTQPDSITDKFSVNLASALRTDIDYVLAFNYTGQMRDDMRGFYRSKYVNAKGEEVYIGSTHFETITARRAFPCFDEPKFKAKFKLDITYPSQFNVVSNTLPESTVNIKTINTTITIFKETPIMSTYLLAFIVSDFRARGDKDFIVTARPEAYNQTEYAYNVGPPLLKNLETFTNYPYSTHGLGKMHLAGIPDFSAGAMENWGLLTYRETSLLYDTSASTLLNQQRVATVIAHELAHQWFGDLVTCDWWGYTWLNEAFGRYFQYFTTNEVEPTWELDKQFVVDQLQTVMNMDSLSGTTPMSDPTAATPEDLSRMFNSISYNKAATIMRMTKHMMTEPKFRAGLQKYLKNNEFKTAVPQDLFNAFDENYSGLGNISSILKDWTEQVGYPVITIKLANNGKAFNVSQKRFLLRSDAGDASLLYQIPLTYTTDVESNFENTNTKALLPKSTSEVTIDLGNQSAKWIIANIQEVGYYRVNYDDTIWDNIRKALVSANHGKIHELNRAQIVDDVFNLGRAGLLKYERVIQILEYLKSETNYLPWYAAFQGYSYLAVRLGVPNEKYFKPYILGLLDNAYKSVGFTYNQTEKRLVTYNRANVLSWACKYGHTNCVKQSKDIYKSFMDESKPVEVNIRAAVYCTAIREGGEQEFNFLWNKYRGENVQAEQVTILTALGCSSNKTQLHKYLDLILSDAVRLQDRQTAFSGTYTSSAENVNMVWEYVQDNYKKIQSSFDSWSTLASIISGIASRFTTEEQRKSLQTFVDNHKTEFGSSASTLTSALDNVAFNIKWATESMKPFVDHLKSVGDSATTIPISTVLVLVTSYFVAFLFN</sequence>
<feature type="domain" description="ERAP1-like C-terminal" evidence="21">
    <location>
        <begin position="609"/>
        <end position="926"/>
    </location>
</feature>
<keyword evidence="13" id="KW-1015">Disulfide bond</keyword>
<evidence type="ECO:0000256" key="8">
    <source>
        <dbReference type="ARBA" id="ARBA00022729"/>
    </source>
</evidence>
<gene>
    <name evidence="23" type="ORF">HERILL_LOCUS13523</name>
</gene>
<dbReference type="InterPro" id="IPR014782">
    <property type="entry name" value="Peptidase_M1_dom"/>
</dbReference>
<evidence type="ECO:0000256" key="6">
    <source>
        <dbReference type="ARBA" id="ARBA00022670"/>
    </source>
</evidence>
<feature type="domain" description="Peptidase M1 membrane alanine aminopeptidase" evidence="20">
    <location>
        <begin position="305"/>
        <end position="528"/>
    </location>
</feature>
<dbReference type="FunCoup" id="A0A7R8V2M9">
    <property type="interactions" value="96"/>
</dbReference>
<dbReference type="SUPFAM" id="SSF63737">
    <property type="entry name" value="Leukotriene A4 hydrolase N-terminal domain"/>
    <property type="match status" value="1"/>
</dbReference>
<evidence type="ECO:0000313" key="23">
    <source>
        <dbReference type="EMBL" id="CAD7091080.1"/>
    </source>
</evidence>
<comment type="similarity">
    <text evidence="3 19">Belongs to the peptidase M1 family.</text>
</comment>
<feature type="binding site" evidence="17">
    <location>
        <position position="380"/>
    </location>
    <ligand>
        <name>Zn(2+)</name>
        <dbReference type="ChEBI" id="CHEBI:29105"/>
        <note>catalytic</note>
    </ligand>
</feature>
<dbReference type="FunFam" id="1.10.390.10:FF:000019">
    <property type="entry name" value="Aminopeptidase"/>
    <property type="match status" value="1"/>
</dbReference>
<comment type="catalytic activity">
    <reaction evidence="1">
        <text>Release of an N-terminal amino acid, Xaa-|-Yaa- from a peptide, amide or arylamide. Xaa is preferably Ala, but may be most amino acids including Pro (slow action). When a terminal hydrophobic residue is followed by a prolyl residue, the two may be released as an intact Xaa-Pro dipeptide.</text>
        <dbReference type="EC" id="3.4.11.2"/>
    </reaction>
</comment>
<keyword evidence="19" id="KW-1133">Transmembrane helix</keyword>
<evidence type="ECO:0000256" key="13">
    <source>
        <dbReference type="ARBA" id="ARBA00023157"/>
    </source>
</evidence>
<feature type="domain" description="Aminopeptidase N-like N-terminal" evidence="22">
    <location>
        <begin position="80"/>
        <end position="275"/>
    </location>
</feature>
<dbReference type="Pfam" id="PF11838">
    <property type="entry name" value="ERAP1_C"/>
    <property type="match status" value="1"/>
</dbReference>
<dbReference type="InterPro" id="IPR027268">
    <property type="entry name" value="Peptidase_M4/M1_CTD_sf"/>
</dbReference>
<dbReference type="GO" id="GO:0005886">
    <property type="term" value="C:plasma membrane"/>
    <property type="evidence" value="ECO:0007669"/>
    <property type="project" value="UniProtKB-SubCell"/>
</dbReference>
<keyword evidence="4" id="KW-1003">Cell membrane</keyword>
<evidence type="ECO:0000256" key="19">
    <source>
        <dbReference type="RuleBase" id="RU364040"/>
    </source>
</evidence>
<feature type="binding site" evidence="17">
    <location>
        <position position="403"/>
    </location>
    <ligand>
        <name>Zn(2+)</name>
        <dbReference type="ChEBI" id="CHEBI:29105"/>
        <note>catalytic</note>
    </ligand>
</feature>
<feature type="site" description="Transition state stabilizer" evidence="18">
    <location>
        <position position="467"/>
    </location>
</feature>
<comment type="cofactor">
    <cofactor evidence="17 19">
        <name>Zn(2+)</name>
        <dbReference type="ChEBI" id="CHEBI:29105"/>
    </cofactor>
    <text evidence="17 19">Binds 1 zinc ion per subunit.</text>
</comment>
<keyword evidence="19" id="KW-0812">Transmembrane</keyword>
<keyword evidence="6 19" id="KW-0645">Protease</keyword>
<keyword evidence="19" id="KW-0031">Aminopeptidase</keyword>
<evidence type="ECO:0000256" key="9">
    <source>
        <dbReference type="ARBA" id="ARBA00022801"/>
    </source>
</evidence>
<evidence type="ECO:0000256" key="4">
    <source>
        <dbReference type="ARBA" id="ARBA00022475"/>
    </source>
</evidence>
<evidence type="ECO:0000256" key="3">
    <source>
        <dbReference type="ARBA" id="ARBA00010136"/>
    </source>
</evidence>
<dbReference type="GO" id="GO:0070006">
    <property type="term" value="F:metalloaminopeptidase activity"/>
    <property type="evidence" value="ECO:0007669"/>
    <property type="project" value="TreeGrafter"/>
</dbReference>
<dbReference type="GO" id="GO:0005737">
    <property type="term" value="C:cytoplasm"/>
    <property type="evidence" value="ECO:0007669"/>
    <property type="project" value="TreeGrafter"/>
</dbReference>
<evidence type="ECO:0000256" key="12">
    <source>
        <dbReference type="ARBA" id="ARBA00023136"/>
    </source>
</evidence>
<evidence type="ECO:0000256" key="5">
    <source>
        <dbReference type="ARBA" id="ARBA00022622"/>
    </source>
</evidence>
<feature type="binding site" evidence="17">
    <location>
        <position position="384"/>
    </location>
    <ligand>
        <name>Zn(2+)</name>
        <dbReference type="ChEBI" id="CHEBI:29105"/>
        <note>catalytic</note>
    </ligand>
</feature>
<keyword evidence="5" id="KW-0336">GPI-anchor</keyword>
<dbReference type="FunFam" id="2.60.40.1910:FF:000008">
    <property type="entry name" value="Aminopeptidase"/>
    <property type="match status" value="1"/>
</dbReference>
<dbReference type="Pfam" id="PF01433">
    <property type="entry name" value="Peptidase_M1"/>
    <property type="match status" value="1"/>
</dbReference>
<keyword evidence="12 19" id="KW-0472">Membrane</keyword>
<dbReference type="FunFam" id="1.25.50.20:FF:000001">
    <property type="entry name" value="Aminopeptidase"/>
    <property type="match status" value="1"/>
</dbReference>
<dbReference type="Pfam" id="PF17900">
    <property type="entry name" value="Peptidase_M1_N"/>
    <property type="match status" value="1"/>
</dbReference>
<dbReference type="GO" id="GO:0042277">
    <property type="term" value="F:peptide binding"/>
    <property type="evidence" value="ECO:0007669"/>
    <property type="project" value="TreeGrafter"/>
</dbReference>
<evidence type="ECO:0000313" key="24">
    <source>
        <dbReference type="Proteomes" id="UP000594454"/>
    </source>
</evidence>
<dbReference type="InParanoid" id="A0A7R8V2M9"/>
<dbReference type="PANTHER" id="PTHR11533:SF301">
    <property type="entry name" value="AMINOPEPTIDASE"/>
    <property type="match status" value="1"/>
</dbReference>
<comment type="subcellular location">
    <subcellularLocation>
        <location evidence="2">Cell membrane</location>
        <topology evidence="2">Lipid-anchor</topology>
        <topology evidence="2">GPI-anchor</topology>
    </subcellularLocation>
</comment>
<evidence type="ECO:0000259" key="20">
    <source>
        <dbReference type="Pfam" id="PF01433"/>
    </source>
</evidence>
<dbReference type="InterPro" id="IPR001930">
    <property type="entry name" value="Peptidase_M1"/>
</dbReference>
<evidence type="ECO:0000256" key="11">
    <source>
        <dbReference type="ARBA" id="ARBA00023049"/>
    </source>
</evidence>
<dbReference type="CDD" id="cd09601">
    <property type="entry name" value="M1_APN-Q_like"/>
    <property type="match status" value="1"/>
</dbReference>
<keyword evidence="7 17" id="KW-0479">Metal-binding</keyword>
<dbReference type="AlphaFoldDB" id="A0A7R8V2M9"/>
<name>A0A7R8V2M9_HERIL</name>
<dbReference type="PRINTS" id="PR00756">
    <property type="entry name" value="ALADIPTASE"/>
</dbReference>
<keyword evidence="14" id="KW-0325">Glycoprotein</keyword>